<gene>
    <name evidence="9" type="ORF">EK21DRAFT_107623</name>
</gene>
<dbReference type="EMBL" id="ML978159">
    <property type="protein sequence ID" value="KAF2034991.1"/>
    <property type="molecule type" value="Genomic_DNA"/>
</dbReference>
<evidence type="ECO:0000256" key="2">
    <source>
        <dbReference type="ARBA" id="ARBA00022692"/>
    </source>
</evidence>
<evidence type="ECO:0000256" key="5">
    <source>
        <dbReference type="ARBA" id="ARBA00038359"/>
    </source>
</evidence>
<evidence type="ECO:0000256" key="3">
    <source>
        <dbReference type="ARBA" id="ARBA00022989"/>
    </source>
</evidence>
<feature type="transmembrane region" description="Helical" evidence="7">
    <location>
        <begin position="211"/>
        <end position="231"/>
    </location>
</feature>
<sequence>MSSPFITGKGPEVVVVPLVFLFIAYLIVSLRLWSRHIVKRPFQIHDYLIGFGLVLTTGIVVCLILNVQHGGLGQTGATLMQDPATYMAKLTYFGKILVIVQPFWAFAMTFIRLSTLNLYAHLFSIHPRFRRACWAVAAACVLWLPCDLVACFMICQPVAFNWDPTIPGGKCGDTAVAYIAMHVSNVVIDISIALLPVPVLWKLKLDTGKRVAIIFMFALGSLICAISVARIAMFKKVNLKSPDFTYDAVNLYLFTALEPLLAISLACLPLLRPFSERIADSSALSWVKSLRSSMTSSKGSTAHSAQKSSHNGDVSGTSSLSDIPLHQHGAFQKFGQHDIVVTSEVEQKFEIRDSLRREQV</sequence>
<proteinExistence type="inferred from homology"/>
<feature type="transmembrane region" description="Helical" evidence="7">
    <location>
        <begin position="14"/>
        <end position="34"/>
    </location>
</feature>
<feature type="transmembrane region" description="Helical" evidence="7">
    <location>
        <begin position="132"/>
        <end position="155"/>
    </location>
</feature>
<dbReference type="Pfam" id="PF20684">
    <property type="entry name" value="Fung_rhodopsin"/>
    <property type="match status" value="1"/>
</dbReference>
<keyword evidence="10" id="KW-1185">Reference proteome</keyword>
<accession>A0A9P4HGY8</accession>
<feature type="transmembrane region" description="Helical" evidence="7">
    <location>
        <begin position="90"/>
        <end position="111"/>
    </location>
</feature>
<dbReference type="InterPro" id="IPR052337">
    <property type="entry name" value="SAT4-like"/>
</dbReference>
<keyword evidence="3 7" id="KW-1133">Transmembrane helix</keyword>
<keyword evidence="2 7" id="KW-0812">Transmembrane</keyword>
<comment type="subcellular location">
    <subcellularLocation>
        <location evidence="1">Membrane</location>
        <topology evidence="1">Multi-pass membrane protein</topology>
    </subcellularLocation>
</comment>
<evidence type="ECO:0000256" key="7">
    <source>
        <dbReference type="SAM" id="Phobius"/>
    </source>
</evidence>
<dbReference type="InterPro" id="IPR049326">
    <property type="entry name" value="Rhodopsin_dom_fungi"/>
</dbReference>
<dbReference type="PANTHER" id="PTHR33048">
    <property type="entry name" value="PTH11-LIKE INTEGRAL MEMBRANE PROTEIN (AFU_ORTHOLOGUE AFUA_5G11245)"/>
    <property type="match status" value="1"/>
</dbReference>
<feature type="domain" description="Rhodopsin" evidence="8">
    <location>
        <begin position="30"/>
        <end position="275"/>
    </location>
</feature>
<evidence type="ECO:0000313" key="9">
    <source>
        <dbReference type="EMBL" id="KAF2034991.1"/>
    </source>
</evidence>
<organism evidence="9 10">
    <name type="scientific">Setomelanomma holmii</name>
    <dbReference type="NCBI Taxonomy" id="210430"/>
    <lineage>
        <taxon>Eukaryota</taxon>
        <taxon>Fungi</taxon>
        <taxon>Dikarya</taxon>
        <taxon>Ascomycota</taxon>
        <taxon>Pezizomycotina</taxon>
        <taxon>Dothideomycetes</taxon>
        <taxon>Pleosporomycetidae</taxon>
        <taxon>Pleosporales</taxon>
        <taxon>Pleosporineae</taxon>
        <taxon>Phaeosphaeriaceae</taxon>
        <taxon>Setomelanomma</taxon>
    </lineage>
</organism>
<feature type="transmembrane region" description="Helical" evidence="7">
    <location>
        <begin position="175"/>
        <end position="199"/>
    </location>
</feature>
<dbReference type="Proteomes" id="UP000799777">
    <property type="component" value="Unassembled WGS sequence"/>
</dbReference>
<reference evidence="9" key="1">
    <citation type="journal article" date="2020" name="Stud. Mycol.">
        <title>101 Dothideomycetes genomes: a test case for predicting lifestyles and emergence of pathogens.</title>
        <authorList>
            <person name="Haridas S."/>
            <person name="Albert R."/>
            <person name="Binder M."/>
            <person name="Bloem J."/>
            <person name="Labutti K."/>
            <person name="Salamov A."/>
            <person name="Andreopoulos B."/>
            <person name="Baker S."/>
            <person name="Barry K."/>
            <person name="Bills G."/>
            <person name="Bluhm B."/>
            <person name="Cannon C."/>
            <person name="Castanera R."/>
            <person name="Culley D."/>
            <person name="Daum C."/>
            <person name="Ezra D."/>
            <person name="Gonzalez J."/>
            <person name="Henrissat B."/>
            <person name="Kuo A."/>
            <person name="Liang C."/>
            <person name="Lipzen A."/>
            <person name="Lutzoni F."/>
            <person name="Magnuson J."/>
            <person name="Mondo S."/>
            <person name="Nolan M."/>
            <person name="Ohm R."/>
            <person name="Pangilinan J."/>
            <person name="Park H.-J."/>
            <person name="Ramirez L."/>
            <person name="Alfaro M."/>
            <person name="Sun H."/>
            <person name="Tritt A."/>
            <person name="Yoshinaga Y."/>
            <person name="Zwiers L.-H."/>
            <person name="Turgeon B."/>
            <person name="Goodwin S."/>
            <person name="Spatafora J."/>
            <person name="Crous P."/>
            <person name="Grigoriev I."/>
        </authorList>
    </citation>
    <scope>NUCLEOTIDE SEQUENCE</scope>
    <source>
        <strain evidence="9">CBS 110217</strain>
    </source>
</reference>
<keyword evidence="4 7" id="KW-0472">Membrane</keyword>
<dbReference type="GO" id="GO:0016020">
    <property type="term" value="C:membrane"/>
    <property type="evidence" value="ECO:0007669"/>
    <property type="project" value="UniProtKB-SubCell"/>
</dbReference>
<evidence type="ECO:0000256" key="6">
    <source>
        <dbReference type="SAM" id="MobiDB-lite"/>
    </source>
</evidence>
<protein>
    <recommendedName>
        <fullName evidence="8">Rhodopsin domain-containing protein</fullName>
    </recommendedName>
</protein>
<evidence type="ECO:0000256" key="1">
    <source>
        <dbReference type="ARBA" id="ARBA00004141"/>
    </source>
</evidence>
<feature type="region of interest" description="Disordered" evidence="6">
    <location>
        <begin position="297"/>
        <end position="318"/>
    </location>
</feature>
<comment type="similarity">
    <text evidence="5">Belongs to the SAT4 family.</text>
</comment>
<feature type="transmembrane region" description="Helical" evidence="7">
    <location>
        <begin position="46"/>
        <end position="70"/>
    </location>
</feature>
<name>A0A9P4HGY8_9PLEO</name>
<dbReference type="OrthoDB" id="10017208at2759"/>
<dbReference type="AlphaFoldDB" id="A0A9P4HGY8"/>
<comment type="caution">
    <text evidence="9">The sequence shown here is derived from an EMBL/GenBank/DDBJ whole genome shotgun (WGS) entry which is preliminary data.</text>
</comment>
<feature type="transmembrane region" description="Helical" evidence="7">
    <location>
        <begin position="251"/>
        <end position="271"/>
    </location>
</feature>
<evidence type="ECO:0000313" key="10">
    <source>
        <dbReference type="Proteomes" id="UP000799777"/>
    </source>
</evidence>
<dbReference type="PANTHER" id="PTHR33048:SF57">
    <property type="entry name" value="INTEGRAL MEMBRANE PROTEIN-RELATED"/>
    <property type="match status" value="1"/>
</dbReference>
<evidence type="ECO:0000256" key="4">
    <source>
        <dbReference type="ARBA" id="ARBA00023136"/>
    </source>
</evidence>
<evidence type="ECO:0000259" key="8">
    <source>
        <dbReference type="Pfam" id="PF20684"/>
    </source>
</evidence>